<dbReference type="InterPro" id="IPR024087">
    <property type="entry name" value="Creatininase-like_sf"/>
</dbReference>
<dbReference type="InterPro" id="IPR003785">
    <property type="entry name" value="Creatininase/forma_Hydrolase"/>
</dbReference>
<organism evidence="7 8">
    <name type="scientific">Parvularcula mediterranea</name>
    <dbReference type="NCBI Taxonomy" id="2732508"/>
    <lineage>
        <taxon>Bacteria</taxon>
        <taxon>Pseudomonadati</taxon>
        <taxon>Pseudomonadota</taxon>
        <taxon>Alphaproteobacteria</taxon>
        <taxon>Parvularculales</taxon>
        <taxon>Parvularculaceae</taxon>
        <taxon>Parvularcula</taxon>
    </lineage>
</organism>
<keyword evidence="4" id="KW-0862">Zinc</keyword>
<dbReference type="Proteomes" id="UP000536835">
    <property type="component" value="Unassembled WGS sequence"/>
</dbReference>
<dbReference type="RefSeq" id="WP_173198134.1">
    <property type="nucleotide sequence ID" value="NZ_JABFCX010000002.1"/>
</dbReference>
<evidence type="ECO:0000256" key="5">
    <source>
        <dbReference type="ARBA" id="ARBA00024029"/>
    </source>
</evidence>
<evidence type="ECO:0000256" key="1">
    <source>
        <dbReference type="ARBA" id="ARBA00001947"/>
    </source>
</evidence>
<dbReference type="Gene3D" id="3.40.50.10310">
    <property type="entry name" value="Creatininase"/>
    <property type="match status" value="1"/>
</dbReference>
<accession>A0A7Y3W551</accession>
<evidence type="ECO:0000256" key="3">
    <source>
        <dbReference type="ARBA" id="ARBA00022801"/>
    </source>
</evidence>
<comment type="cofactor">
    <cofactor evidence="1">
        <name>Zn(2+)</name>
        <dbReference type="ChEBI" id="CHEBI:29105"/>
    </cofactor>
</comment>
<dbReference type="GO" id="GO:0046872">
    <property type="term" value="F:metal ion binding"/>
    <property type="evidence" value="ECO:0007669"/>
    <property type="project" value="UniProtKB-KW"/>
</dbReference>
<keyword evidence="2" id="KW-0479">Metal-binding</keyword>
<comment type="caution">
    <text evidence="7">The sequence shown here is derived from an EMBL/GenBank/DDBJ whole genome shotgun (WGS) entry which is preliminary data.</text>
</comment>
<keyword evidence="6" id="KW-0732">Signal</keyword>
<dbReference type="PANTHER" id="PTHR35005:SF1">
    <property type="entry name" value="2-AMINO-5-FORMYLAMINO-6-RIBOSYLAMINOPYRIMIDIN-4(3H)-ONE 5'-MONOPHOSPHATE DEFORMYLASE"/>
    <property type="match status" value="1"/>
</dbReference>
<evidence type="ECO:0000256" key="6">
    <source>
        <dbReference type="SAM" id="SignalP"/>
    </source>
</evidence>
<dbReference type="SUPFAM" id="SSF102215">
    <property type="entry name" value="Creatininase"/>
    <property type="match status" value="1"/>
</dbReference>
<comment type="similarity">
    <text evidence="5">Belongs to the creatininase superfamily.</text>
</comment>
<evidence type="ECO:0000256" key="4">
    <source>
        <dbReference type="ARBA" id="ARBA00022833"/>
    </source>
</evidence>
<proteinExistence type="inferred from homology"/>
<feature type="chain" id="PRO_5031269993" evidence="6">
    <location>
        <begin position="23"/>
        <end position="292"/>
    </location>
</feature>
<evidence type="ECO:0000256" key="2">
    <source>
        <dbReference type="ARBA" id="ARBA00022723"/>
    </source>
</evidence>
<dbReference type="PANTHER" id="PTHR35005">
    <property type="entry name" value="3-DEHYDRO-SCYLLO-INOSOSE HYDROLASE"/>
    <property type="match status" value="1"/>
</dbReference>
<dbReference type="PROSITE" id="PS51257">
    <property type="entry name" value="PROKAR_LIPOPROTEIN"/>
    <property type="match status" value="1"/>
</dbReference>
<feature type="signal peptide" evidence="6">
    <location>
        <begin position="1"/>
        <end position="22"/>
    </location>
</feature>
<name>A0A7Y3W551_9PROT</name>
<sequence length="292" mass="31189">MRPIRHLTTSLALALIAGSACAQQAQDGDREARLKAALEAPRPIEAVSSPWIEDLTWMEVRDAIADGATTAIIPTGGIEQNGPYLTTGKHNVILEGVCPALVQELGDALCAPIVGFVPEGSIEPPSGMMHFPGTISVREETFVALISDIASSLRQHGFETIVLLGDSGGNQSGLKTAADTLNAQWEEGTGRALYLEAFYEPGWTDTEKYTAEVLGVSEGEREGLHDDIWVTAMMMATDPETVRHAQRLEKGLASINGVDISDKEATAELGRKMIAFRASHAAKAIRAALAEE</sequence>
<dbReference type="GO" id="GO:0009231">
    <property type="term" value="P:riboflavin biosynthetic process"/>
    <property type="evidence" value="ECO:0007669"/>
    <property type="project" value="TreeGrafter"/>
</dbReference>
<dbReference type="AlphaFoldDB" id="A0A7Y3W551"/>
<keyword evidence="8" id="KW-1185">Reference proteome</keyword>
<evidence type="ECO:0000313" key="7">
    <source>
        <dbReference type="EMBL" id="NNU16148.1"/>
    </source>
</evidence>
<gene>
    <name evidence="7" type="ORF">HK107_07420</name>
</gene>
<dbReference type="EMBL" id="JABFCX010000002">
    <property type="protein sequence ID" value="NNU16148.1"/>
    <property type="molecule type" value="Genomic_DNA"/>
</dbReference>
<reference evidence="7 8" key="1">
    <citation type="submission" date="2020-05" db="EMBL/GenBank/DDBJ databases">
        <title>Parvularcula mediterraneae sp. nov., isolated from polypropylene straw from shallow seawater of the seashore of Laganas in Zakynthos island, Greece.</title>
        <authorList>
            <person name="Szabo I."/>
            <person name="Al-Omari J."/>
            <person name="Rado J."/>
            <person name="Szerdahelyi G.S."/>
        </authorList>
    </citation>
    <scope>NUCLEOTIDE SEQUENCE [LARGE SCALE GENOMIC DNA]</scope>
    <source>
        <strain evidence="7 8">ZS-1/3</strain>
    </source>
</reference>
<dbReference type="Pfam" id="PF02633">
    <property type="entry name" value="Creatininase"/>
    <property type="match status" value="1"/>
</dbReference>
<evidence type="ECO:0000313" key="8">
    <source>
        <dbReference type="Proteomes" id="UP000536835"/>
    </source>
</evidence>
<protein>
    <submittedName>
        <fullName evidence="7">Creatininase family protein</fullName>
    </submittedName>
</protein>
<dbReference type="GO" id="GO:0016811">
    <property type="term" value="F:hydrolase activity, acting on carbon-nitrogen (but not peptide) bonds, in linear amides"/>
    <property type="evidence" value="ECO:0007669"/>
    <property type="project" value="TreeGrafter"/>
</dbReference>
<keyword evidence="3" id="KW-0378">Hydrolase</keyword>